<proteinExistence type="predicted"/>
<evidence type="ECO:0000313" key="3">
    <source>
        <dbReference type="Proteomes" id="UP000319619"/>
    </source>
</evidence>
<dbReference type="InterPro" id="IPR007160">
    <property type="entry name" value="DUF362"/>
</dbReference>
<organism evidence="2 3">
    <name type="scientific">candidate division LCP-89 bacterium B3_LCP</name>
    <dbReference type="NCBI Taxonomy" id="2012998"/>
    <lineage>
        <taxon>Bacteria</taxon>
        <taxon>Pseudomonadati</taxon>
        <taxon>Bacteria division LCP-89</taxon>
    </lineage>
</organism>
<comment type="caution">
    <text evidence="2">The sequence shown here is derived from an EMBL/GenBank/DDBJ whole genome shotgun (WGS) entry which is preliminary data.</text>
</comment>
<gene>
    <name evidence="2" type="ORF">CEE37_04100</name>
</gene>
<dbReference type="InterPro" id="IPR006311">
    <property type="entry name" value="TAT_signal"/>
</dbReference>
<reference evidence="2 3" key="1">
    <citation type="submission" date="2017-06" db="EMBL/GenBank/DDBJ databases">
        <title>Novel microbial phyla capable of carbon fixation and sulfur reduction in deep-sea sediments.</title>
        <authorList>
            <person name="Huang J."/>
            <person name="Baker B."/>
            <person name="Wang Y."/>
        </authorList>
    </citation>
    <scope>NUCLEOTIDE SEQUENCE [LARGE SCALE GENOMIC DNA]</scope>
    <source>
        <strain evidence="2">B3_LCP</strain>
    </source>
</reference>
<dbReference type="EMBL" id="NJBN01000002">
    <property type="protein sequence ID" value="TKJ41759.1"/>
    <property type="molecule type" value="Genomic_DNA"/>
</dbReference>
<evidence type="ECO:0000259" key="1">
    <source>
        <dbReference type="Pfam" id="PF04015"/>
    </source>
</evidence>
<sequence>MNEIKNYNRRKFLKSAVLGTAALSVPWYLRADETTASSLVLVRGGTSAEALEAALAELGGISRFSPKGKKVVVKPNIGWDRTPAQGANTDPELVAAAVRTFVDADAKVHIFDFTCNAARRCYRRSGIGQAAEEAGAKVSFVHEKRFNSVELPGGMVLKKWPIYRDYLNADLRINMPVLKHHSLAGVSMGLKNLMGVMGEPRSTIHKQFDQKLIDIVSPILPELTILDARRVLRRNGPQGGNPDDVEIMNTVIVGFDPVAVDAEGARLFGSDPLSLGYLVEAENRGLGKIQRPADFREITIG</sequence>
<accession>A0A532V3N2</accession>
<dbReference type="PROSITE" id="PS51318">
    <property type="entry name" value="TAT"/>
    <property type="match status" value="1"/>
</dbReference>
<dbReference type="AlphaFoldDB" id="A0A532V3N2"/>
<protein>
    <submittedName>
        <fullName evidence="2">Cytoplasmic protein</fullName>
    </submittedName>
</protein>
<name>A0A532V3N2_UNCL8</name>
<dbReference type="Pfam" id="PF04015">
    <property type="entry name" value="DUF362"/>
    <property type="match status" value="1"/>
</dbReference>
<dbReference type="Proteomes" id="UP000319619">
    <property type="component" value="Unassembled WGS sequence"/>
</dbReference>
<feature type="domain" description="DUF362" evidence="1">
    <location>
        <begin position="71"/>
        <end position="265"/>
    </location>
</feature>
<evidence type="ECO:0000313" key="2">
    <source>
        <dbReference type="EMBL" id="TKJ41759.1"/>
    </source>
</evidence>